<evidence type="ECO:0000313" key="4">
    <source>
        <dbReference type="Proteomes" id="UP001162164"/>
    </source>
</evidence>
<keyword evidence="4" id="KW-1185">Reference proteome</keyword>
<dbReference type="SMART" id="SM00667">
    <property type="entry name" value="LisH"/>
    <property type="match status" value="1"/>
</dbReference>
<feature type="compositionally biased region" description="Basic and acidic residues" evidence="2">
    <location>
        <begin position="229"/>
        <end position="240"/>
    </location>
</feature>
<dbReference type="EMBL" id="JAPWTJ010001121">
    <property type="protein sequence ID" value="KAJ8973750.1"/>
    <property type="molecule type" value="Genomic_DNA"/>
</dbReference>
<dbReference type="InterPro" id="IPR006594">
    <property type="entry name" value="LisH"/>
</dbReference>
<evidence type="ECO:0000313" key="3">
    <source>
        <dbReference type="EMBL" id="KAJ8973750.1"/>
    </source>
</evidence>
<evidence type="ECO:0000256" key="2">
    <source>
        <dbReference type="SAM" id="MobiDB-lite"/>
    </source>
</evidence>
<keyword evidence="1" id="KW-0175">Coiled coil</keyword>
<reference evidence="3" key="1">
    <citation type="journal article" date="2023" name="Insect Mol. Biol.">
        <title>Genome sequencing provides insights into the evolution of gene families encoding plant cell wall-degrading enzymes in longhorned beetles.</title>
        <authorList>
            <person name="Shin N.R."/>
            <person name="Okamura Y."/>
            <person name="Kirsch R."/>
            <person name="Pauchet Y."/>
        </authorList>
    </citation>
    <scope>NUCLEOTIDE SEQUENCE</scope>
    <source>
        <strain evidence="3">MMC_N1</strain>
    </source>
</reference>
<dbReference type="InterPro" id="IPR040362">
    <property type="entry name" value="RELCH"/>
</dbReference>
<organism evidence="3 4">
    <name type="scientific">Molorchus minor</name>
    <dbReference type="NCBI Taxonomy" id="1323400"/>
    <lineage>
        <taxon>Eukaryota</taxon>
        <taxon>Metazoa</taxon>
        <taxon>Ecdysozoa</taxon>
        <taxon>Arthropoda</taxon>
        <taxon>Hexapoda</taxon>
        <taxon>Insecta</taxon>
        <taxon>Pterygota</taxon>
        <taxon>Neoptera</taxon>
        <taxon>Endopterygota</taxon>
        <taxon>Coleoptera</taxon>
        <taxon>Polyphaga</taxon>
        <taxon>Cucujiformia</taxon>
        <taxon>Chrysomeloidea</taxon>
        <taxon>Cerambycidae</taxon>
        <taxon>Lamiinae</taxon>
        <taxon>Monochamini</taxon>
        <taxon>Molorchus</taxon>
    </lineage>
</organism>
<evidence type="ECO:0008006" key="5">
    <source>
        <dbReference type="Google" id="ProtNLM"/>
    </source>
</evidence>
<dbReference type="PROSITE" id="PS50896">
    <property type="entry name" value="LISH"/>
    <property type="match status" value="1"/>
</dbReference>
<evidence type="ECO:0000256" key="1">
    <source>
        <dbReference type="SAM" id="Coils"/>
    </source>
</evidence>
<sequence>MSNPLELKQVCDIKSQLTNKHITYEEIAYKLIQDRFLLTALELHRELSESGRELKQLKEYFLNPGNLNLSLKNWNIYPLFARSGSQVTLDSLDLTRYSEDGATTEDKVAVLEFELRRAKETINALRNNLTLATEYKTCSSDKSSLKNINVGTIKPHEQRPLNFLINEYLLHHGYKLTSITFADENQSQDFDDWEDVGLNTPRPPELLFLFREGLKQTRQNSQNVSTQTKHSDEDNTKDTEEGQLNEVIHILKVKNAELNDDSLKLKEEIKYLSSRLVECNKEKLAVGQKDKSSDTHSKNLLLSPSVQKSEICEQNISIFKKR</sequence>
<comment type="caution">
    <text evidence="3">The sequence shown here is derived from an EMBL/GenBank/DDBJ whole genome shotgun (WGS) entry which is preliminary data.</text>
</comment>
<protein>
    <recommendedName>
        <fullName evidence="5">LisH domain-containing protein</fullName>
    </recommendedName>
</protein>
<feature type="region of interest" description="Disordered" evidence="2">
    <location>
        <begin position="217"/>
        <end position="241"/>
    </location>
</feature>
<gene>
    <name evidence="3" type="ORF">NQ317_018337</name>
</gene>
<dbReference type="Proteomes" id="UP001162164">
    <property type="component" value="Unassembled WGS sequence"/>
</dbReference>
<proteinExistence type="predicted"/>
<accession>A0ABQ9J6I2</accession>
<dbReference type="PANTHER" id="PTHR32059">
    <property type="entry name" value="RAB11-BINDING PROTEIN RELCH"/>
    <property type="match status" value="1"/>
</dbReference>
<feature type="compositionally biased region" description="Polar residues" evidence="2">
    <location>
        <begin position="217"/>
        <end position="228"/>
    </location>
</feature>
<feature type="coiled-coil region" evidence="1">
    <location>
        <begin position="108"/>
        <end position="135"/>
    </location>
</feature>
<name>A0ABQ9J6I2_9CUCU</name>
<dbReference type="PANTHER" id="PTHR32059:SF0">
    <property type="entry name" value="RAB11-BINDING PROTEIN RELCH"/>
    <property type="match status" value="1"/>
</dbReference>